<reference evidence="2 3" key="1">
    <citation type="journal article" date="2005" name="Science">
        <title>The genome of the basidiomycetous yeast and human pathogen Cryptococcus neoformans.</title>
        <authorList>
            <person name="Loftus B.J."/>
            <person name="Fung E."/>
            <person name="Roncaglia P."/>
            <person name="Rowley D."/>
            <person name="Amedeo P."/>
            <person name="Bruno D."/>
            <person name="Vamathevan J."/>
            <person name="Miranda M."/>
            <person name="Anderson I.J."/>
            <person name="Fraser J.A."/>
            <person name="Allen J.E."/>
            <person name="Bosdet I.E."/>
            <person name="Brent M.R."/>
            <person name="Chiu R."/>
            <person name="Doering T.L."/>
            <person name="Donlin M.J."/>
            <person name="D'Souza C.A."/>
            <person name="Fox D.S."/>
            <person name="Grinberg V."/>
            <person name="Fu J."/>
            <person name="Fukushima M."/>
            <person name="Haas B.J."/>
            <person name="Huang J.C."/>
            <person name="Janbon G."/>
            <person name="Jones S.J."/>
            <person name="Koo H.L."/>
            <person name="Krzywinski M.I."/>
            <person name="Kwon-Chung J.K."/>
            <person name="Lengeler K.B."/>
            <person name="Maiti R."/>
            <person name="Marra M.A."/>
            <person name="Marra R.E."/>
            <person name="Mathewson C.A."/>
            <person name="Mitchell T.G."/>
            <person name="Pertea M."/>
            <person name="Riggs F.R."/>
            <person name="Salzberg S.L."/>
            <person name="Schein J.E."/>
            <person name="Shvartsbeyn A."/>
            <person name="Shin H."/>
            <person name="Shumway M."/>
            <person name="Specht C.A."/>
            <person name="Suh B.B."/>
            <person name="Tenney A."/>
            <person name="Utterback T.R."/>
            <person name="Wickes B.L."/>
            <person name="Wortman J.R."/>
            <person name="Wye N.H."/>
            <person name="Kronstad J.W."/>
            <person name="Lodge J.K."/>
            <person name="Heitman J."/>
            <person name="Davis R.W."/>
            <person name="Fraser C.M."/>
            <person name="Hyman R.W."/>
        </authorList>
    </citation>
    <scope>NUCLEOTIDE SEQUENCE [LARGE SCALE GENOMIC DNA]</scope>
    <source>
        <strain evidence="3">JEC21 / ATCC MYA-565</strain>
    </source>
</reference>
<dbReference type="Proteomes" id="UP000002149">
    <property type="component" value="Chromosome 13"/>
</dbReference>
<organism evidence="2 3">
    <name type="scientific">Cryptococcus deneoformans (strain JEC21 / ATCC MYA-565)</name>
    <name type="common">Cryptococcus neoformans var. neoformans serotype D</name>
    <dbReference type="NCBI Taxonomy" id="214684"/>
    <lineage>
        <taxon>Eukaryota</taxon>
        <taxon>Fungi</taxon>
        <taxon>Dikarya</taxon>
        <taxon>Basidiomycota</taxon>
        <taxon>Agaricomycotina</taxon>
        <taxon>Tremellomycetes</taxon>
        <taxon>Tremellales</taxon>
        <taxon>Cryptococcaceae</taxon>
        <taxon>Cryptococcus</taxon>
        <taxon>Cryptococcus neoformans species complex</taxon>
    </lineage>
</organism>
<dbReference type="KEGG" id="cne:CNM02000"/>
<dbReference type="PANTHER" id="PTHR34292">
    <property type="entry name" value="OUTER SPORE WALL PROTEIN LDS1"/>
    <property type="match status" value="1"/>
</dbReference>
<keyword evidence="1" id="KW-0812">Transmembrane</keyword>
<dbReference type="RefSeq" id="XP_024514025.1">
    <property type="nucleotide sequence ID" value="XM_024658328.1"/>
</dbReference>
<sequence length="381" mass="43379">MPSELLHLPPLYAIVGLYRLATDPSIRTPVLDKVKHAAVRGIVVGGVYTVLSWKAMEWFIRKFLISGGWWKKGEEVLKDSVDGSVQVGLGKFSLNLNAVLYTHLLILLPQLSSILRFFIYKNLKIARSRAYALTVSSRRKPAEFWSQGYIEEWAHPPQIQTGELDKNGRRVRRNANWISWILWWPTQLVMRKYLLLPLSPSLPLLSPLVTSVLKSLATAEYLHRPYFEMKGMSNDEIWRWVEERKWAYRAFGFATSLLESVPIIGLFFSISNRIGAAMWAFDLEKRQHLFANNIIQPLQPDQVGFYGMGRVDDLGVDIQEAEDELEKKWSQKKRADDESDKLESIKASSLEPAVAGSKSDILELHGGDIGLKGKDRETGVL</sequence>
<name>Q5K7L7_CRYD1</name>
<dbReference type="STRING" id="214684.Q5K7L7"/>
<dbReference type="HOGENOM" id="CLU_057756_0_0_1"/>
<dbReference type="PANTHER" id="PTHR34292:SF2">
    <property type="entry name" value="OUTER SPORE WALL PROTEIN LDS1"/>
    <property type="match status" value="1"/>
</dbReference>
<dbReference type="OrthoDB" id="10012223at2759"/>
<dbReference type="PaxDb" id="214684-Q5K7L7"/>
<dbReference type="eggNOG" id="ENOG502RYFY">
    <property type="taxonomic scope" value="Eukaryota"/>
</dbReference>
<dbReference type="GeneID" id="3255095"/>
<protein>
    <submittedName>
        <fullName evidence="2">Expressed protein</fullName>
    </submittedName>
</protein>
<evidence type="ECO:0000313" key="3">
    <source>
        <dbReference type="Proteomes" id="UP000002149"/>
    </source>
</evidence>
<dbReference type="InParanoid" id="Q5K7L7"/>
<evidence type="ECO:0000256" key="1">
    <source>
        <dbReference type="SAM" id="Phobius"/>
    </source>
</evidence>
<feature type="transmembrane region" description="Helical" evidence="1">
    <location>
        <begin position="98"/>
        <end position="119"/>
    </location>
</feature>
<keyword evidence="3" id="KW-1185">Reference proteome</keyword>
<feature type="transmembrane region" description="Helical" evidence="1">
    <location>
        <begin position="246"/>
        <end position="268"/>
    </location>
</feature>
<evidence type="ECO:0000313" key="2">
    <source>
        <dbReference type="EMBL" id="AAW46984.1"/>
    </source>
</evidence>
<proteinExistence type="predicted"/>
<keyword evidence="1" id="KW-0472">Membrane</keyword>
<dbReference type="InterPro" id="IPR052786">
    <property type="entry name" value="Spore_wall_assembly"/>
</dbReference>
<keyword evidence="1" id="KW-1133">Transmembrane helix</keyword>
<accession>Q5K7L7</accession>
<accession>Q55I31</accession>
<dbReference type="AlphaFoldDB" id="Q5K7L7"/>
<gene>
    <name evidence="2" type="ordered locus">CNM02000</name>
</gene>
<dbReference type="OMA" id="WDQTVAS"/>
<dbReference type="VEuPathDB" id="FungiDB:CNM02000"/>
<dbReference type="EMBL" id="AE017353">
    <property type="protein sequence ID" value="AAW46984.1"/>
    <property type="molecule type" value="Genomic_DNA"/>
</dbReference>